<dbReference type="SUPFAM" id="SSF51735">
    <property type="entry name" value="NAD(P)-binding Rossmann-fold domains"/>
    <property type="match status" value="1"/>
</dbReference>
<dbReference type="Pfam" id="PF02826">
    <property type="entry name" value="2-Hacid_dh_C"/>
    <property type="match status" value="1"/>
</dbReference>
<dbReference type="Proteomes" id="UP000504635">
    <property type="component" value="Unplaced"/>
</dbReference>
<dbReference type="PANTHER" id="PTHR43333:SF1">
    <property type="entry name" value="D-ISOMER SPECIFIC 2-HYDROXYACID DEHYDROGENASE NAD-BINDING DOMAIN-CONTAINING PROTEIN"/>
    <property type="match status" value="1"/>
</dbReference>
<dbReference type="GO" id="GO:0016491">
    <property type="term" value="F:oxidoreductase activity"/>
    <property type="evidence" value="ECO:0007669"/>
    <property type="project" value="UniProtKB-KW"/>
</dbReference>
<dbReference type="Gene3D" id="3.40.50.720">
    <property type="entry name" value="NAD(P)-binding Rossmann-like Domain"/>
    <property type="match status" value="2"/>
</dbReference>
<evidence type="ECO:0000259" key="3">
    <source>
        <dbReference type="Pfam" id="PF02826"/>
    </source>
</evidence>
<dbReference type="InterPro" id="IPR036291">
    <property type="entry name" value="NAD(P)-bd_dom_sf"/>
</dbReference>
<dbReference type="CDD" id="cd05300">
    <property type="entry name" value="2-Hacid_dh_1"/>
    <property type="match status" value="1"/>
</dbReference>
<dbReference type="PANTHER" id="PTHR43333">
    <property type="entry name" value="2-HACID_DH_C DOMAIN-CONTAINING PROTEIN"/>
    <property type="match status" value="1"/>
</dbReference>
<gene>
    <name evidence="5" type="primary">LOC115885562</name>
</gene>
<name>A0A6J2YA71_SITOR</name>
<dbReference type="GO" id="GO:0051287">
    <property type="term" value="F:NAD binding"/>
    <property type="evidence" value="ECO:0007669"/>
    <property type="project" value="InterPro"/>
</dbReference>
<sequence>MAVAVFSVFPVVNKLRELLPTVNFIEVQETDPSPLYTAEIILADYDKVGPHIHKLQNIKWLQATWAGIDFLKRYIDIKNPPKFIVTRISGQNLGQMMAEYVVANVVFQERNYFEVRENQKKSFWNSGPYVYNFRSISELTIGVLGIGSIGTVIGKTLKYLGATVYGYGRRESLSLENEEYQHISQYFNTANLKEILSKVDYVVNVLPSTPETNDILGNGILENCKGRNTVFINVGRGNVIKDAEIIRALKEKWISAAILDVIEKEPLSEDSPLWKLDNVFITPHISGSSRAHDIAQQFKTNYERYQQNQPLIYQVDYERGY</sequence>
<dbReference type="GeneID" id="115885562"/>
<dbReference type="KEGG" id="soy:115885562"/>
<protein>
    <submittedName>
        <fullName evidence="5">Uncharacterized protein LOC115885562</fullName>
    </submittedName>
</protein>
<reference evidence="5" key="1">
    <citation type="submission" date="2025-08" db="UniProtKB">
        <authorList>
            <consortium name="RefSeq"/>
        </authorList>
    </citation>
    <scope>IDENTIFICATION</scope>
    <source>
        <tissue evidence="5">Gonads</tissue>
    </source>
</reference>
<evidence type="ECO:0000313" key="4">
    <source>
        <dbReference type="Proteomes" id="UP000504635"/>
    </source>
</evidence>
<keyword evidence="4" id="KW-1185">Reference proteome</keyword>
<keyword evidence="2" id="KW-0520">NAD</keyword>
<organism evidence="4 5">
    <name type="scientific">Sitophilus oryzae</name>
    <name type="common">Rice weevil</name>
    <name type="synonym">Curculio oryzae</name>
    <dbReference type="NCBI Taxonomy" id="7048"/>
    <lineage>
        <taxon>Eukaryota</taxon>
        <taxon>Metazoa</taxon>
        <taxon>Ecdysozoa</taxon>
        <taxon>Arthropoda</taxon>
        <taxon>Hexapoda</taxon>
        <taxon>Insecta</taxon>
        <taxon>Pterygota</taxon>
        <taxon>Neoptera</taxon>
        <taxon>Endopterygota</taxon>
        <taxon>Coleoptera</taxon>
        <taxon>Polyphaga</taxon>
        <taxon>Cucujiformia</taxon>
        <taxon>Curculionidae</taxon>
        <taxon>Dryophthorinae</taxon>
        <taxon>Sitophilus</taxon>
    </lineage>
</organism>
<evidence type="ECO:0000256" key="1">
    <source>
        <dbReference type="ARBA" id="ARBA00023002"/>
    </source>
</evidence>
<dbReference type="SUPFAM" id="SSF52283">
    <property type="entry name" value="Formate/glycerate dehydrogenase catalytic domain-like"/>
    <property type="match status" value="1"/>
</dbReference>
<accession>A0A6J2YA71</accession>
<dbReference type="AlphaFoldDB" id="A0A6J2YA71"/>
<evidence type="ECO:0000313" key="5">
    <source>
        <dbReference type="RefSeq" id="XP_030760377.1"/>
    </source>
</evidence>
<feature type="domain" description="D-isomer specific 2-hydroxyacid dehydrogenase NAD-binding" evidence="3">
    <location>
        <begin position="109"/>
        <end position="286"/>
    </location>
</feature>
<dbReference type="RefSeq" id="XP_030760377.1">
    <property type="nucleotide sequence ID" value="XM_030904517.1"/>
</dbReference>
<dbReference type="InterPro" id="IPR006140">
    <property type="entry name" value="D-isomer_DH_NAD-bd"/>
</dbReference>
<dbReference type="FunFam" id="3.40.50.720:FF:000363">
    <property type="entry name" value="D-isomer specific 2-hydroxyacid dehydrogenase"/>
    <property type="match status" value="1"/>
</dbReference>
<keyword evidence="1" id="KW-0560">Oxidoreductase</keyword>
<proteinExistence type="predicted"/>
<dbReference type="InParanoid" id="A0A6J2YA71"/>
<evidence type="ECO:0000256" key="2">
    <source>
        <dbReference type="ARBA" id="ARBA00023027"/>
    </source>
</evidence>
<dbReference type="OrthoDB" id="298012at2759"/>